<dbReference type="SUPFAM" id="SSF53244">
    <property type="entry name" value="MurD-like peptide ligases, peptide-binding domain"/>
    <property type="match status" value="1"/>
</dbReference>
<keyword evidence="2" id="KW-0961">Cell wall biogenesis/degradation</keyword>
<dbReference type="Pfam" id="PF02875">
    <property type="entry name" value="Mur_ligase_C"/>
    <property type="match status" value="1"/>
</dbReference>
<dbReference type="InterPro" id="IPR036565">
    <property type="entry name" value="Mur-like_cat_sf"/>
</dbReference>
<dbReference type="NCBIfam" id="TIGR01085">
    <property type="entry name" value="murE"/>
    <property type="match status" value="1"/>
</dbReference>
<gene>
    <name evidence="5" type="ORF">A2675_04165</name>
</gene>
<proteinExistence type="inferred from homology"/>
<name>A0A1G2S3V0_9BACT</name>
<dbReference type="Gene3D" id="3.40.1190.10">
    <property type="entry name" value="Mur-like, catalytic domain"/>
    <property type="match status" value="1"/>
</dbReference>
<dbReference type="GO" id="GO:0016881">
    <property type="term" value="F:acid-amino acid ligase activity"/>
    <property type="evidence" value="ECO:0007669"/>
    <property type="project" value="InterPro"/>
</dbReference>
<keyword evidence="2" id="KW-0573">Peptidoglycan synthesis</keyword>
<protein>
    <recommendedName>
        <fullName evidence="7">UDP-N-acetylmuramoyl-L-alanyl-D-glutamate--2, 6-diaminopimelate ligase</fullName>
    </recommendedName>
</protein>
<comment type="pathway">
    <text evidence="2">Cell wall biogenesis; peptidoglycan biosynthesis.</text>
</comment>
<comment type="similarity">
    <text evidence="1">Belongs to the MurCDEF family. MurE subfamily.</text>
</comment>
<comment type="subcellular location">
    <subcellularLocation>
        <location evidence="2">Cytoplasm</location>
    </subcellularLocation>
</comment>
<dbReference type="GO" id="GO:0008360">
    <property type="term" value="P:regulation of cell shape"/>
    <property type="evidence" value="ECO:0007669"/>
    <property type="project" value="UniProtKB-KW"/>
</dbReference>
<dbReference type="GO" id="GO:0005524">
    <property type="term" value="F:ATP binding"/>
    <property type="evidence" value="ECO:0007669"/>
    <property type="project" value="InterPro"/>
</dbReference>
<dbReference type="STRING" id="1802723.A2675_04165"/>
<dbReference type="GO" id="GO:0071555">
    <property type="term" value="P:cell wall organization"/>
    <property type="evidence" value="ECO:0007669"/>
    <property type="project" value="UniProtKB-KW"/>
</dbReference>
<dbReference type="PANTHER" id="PTHR23135:SF4">
    <property type="entry name" value="UDP-N-ACETYLMURAMOYL-L-ALANYL-D-GLUTAMATE--2,6-DIAMINOPIMELATE LIGASE MURE HOMOLOG, CHLOROPLASTIC"/>
    <property type="match status" value="1"/>
</dbReference>
<dbReference type="InterPro" id="IPR004101">
    <property type="entry name" value="Mur_ligase_C"/>
</dbReference>
<dbReference type="SUPFAM" id="SSF53623">
    <property type="entry name" value="MurD-like peptide ligases, catalytic domain"/>
    <property type="match status" value="1"/>
</dbReference>
<evidence type="ECO:0000259" key="4">
    <source>
        <dbReference type="Pfam" id="PF08245"/>
    </source>
</evidence>
<evidence type="ECO:0000256" key="1">
    <source>
        <dbReference type="ARBA" id="ARBA00005898"/>
    </source>
</evidence>
<keyword evidence="2" id="KW-0133">Cell shape</keyword>
<dbReference type="GO" id="GO:0051301">
    <property type="term" value="P:cell division"/>
    <property type="evidence" value="ECO:0007669"/>
    <property type="project" value="UniProtKB-KW"/>
</dbReference>
<dbReference type="InterPro" id="IPR005761">
    <property type="entry name" value="UDP-N-AcMur-Glu-dNH2Pim_ligase"/>
</dbReference>
<evidence type="ECO:0008006" key="7">
    <source>
        <dbReference type="Google" id="ProtNLM"/>
    </source>
</evidence>
<keyword evidence="2" id="KW-0131">Cell cycle</keyword>
<reference evidence="5 6" key="1">
    <citation type="journal article" date="2016" name="Nat. Commun.">
        <title>Thousands of microbial genomes shed light on interconnected biogeochemical processes in an aquifer system.</title>
        <authorList>
            <person name="Anantharaman K."/>
            <person name="Brown C.T."/>
            <person name="Hug L.A."/>
            <person name="Sharon I."/>
            <person name="Castelle C.J."/>
            <person name="Probst A.J."/>
            <person name="Thomas B.C."/>
            <person name="Singh A."/>
            <person name="Wilkins M.J."/>
            <person name="Karaoz U."/>
            <person name="Brodie E.L."/>
            <person name="Williams K.H."/>
            <person name="Hubbard S.S."/>
            <person name="Banfield J.F."/>
        </authorList>
    </citation>
    <scope>NUCLEOTIDE SEQUENCE [LARGE SCALE GENOMIC DNA]</scope>
</reference>
<feature type="domain" description="Mur ligase C-terminal" evidence="3">
    <location>
        <begin position="267"/>
        <end position="390"/>
    </location>
</feature>
<comment type="caution">
    <text evidence="5">The sequence shown here is derived from an EMBL/GenBank/DDBJ whole genome shotgun (WGS) entry which is preliminary data.</text>
</comment>
<dbReference type="GO" id="GO:0009252">
    <property type="term" value="P:peptidoglycan biosynthetic process"/>
    <property type="evidence" value="ECO:0007669"/>
    <property type="project" value="UniProtKB-UniPathway"/>
</dbReference>
<dbReference type="AlphaFoldDB" id="A0A1G2S3V0"/>
<keyword evidence="2" id="KW-0132">Cell division</keyword>
<organism evidence="5 6">
    <name type="scientific">Candidatus Yonathbacteria bacterium RIFCSPHIGHO2_01_FULL_51_10</name>
    <dbReference type="NCBI Taxonomy" id="1802723"/>
    <lineage>
        <taxon>Bacteria</taxon>
        <taxon>Candidatus Yonathiibacteriota</taxon>
    </lineage>
</organism>
<accession>A0A1G2S3V0</accession>
<feature type="domain" description="Mur ligase central" evidence="4">
    <location>
        <begin position="48"/>
        <end position="244"/>
    </location>
</feature>
<dbReference type="Gene3D" id="3.90.190.20">
    <property type="entry name" value="Mur ligase, C-terminal domain"/>
    <property type="match status" value="1"/>
</dbReference>
<evidence type="ECO:0000313" key="5">
    <source>
        <dbReference type="EMBL" id="OHA79774.1"/>
    </source>
</evidence>
<evidence type="ECO:0000259" key="3">
    <source>
        <dbReference type="Pfam" id="PF02875"/>
    </source>
</evidence>
<dbReference type="EMBL" id="MHUS01000043">
    <property type="protein sequence ID" value="OHA79774.1"/>
    <property type="molecule type" value="Genomic_DNA"/>
</dbReference>
<dbReference type="InterPro" id="IPR036615">
    <property type="entry name" value="Mur_ligase_C_dom_sf"/>
</dbReference>
<dbReference type="PANTHER" id="PTHR23135">
    <property type="entry name" value="MUR LIGASE FAMILY MEMBER"/>
    <property type="match status" value="1"/>
</dbReference>
<dbReference type="GO" id="GO:0005737">
    <property type="term" value="C:cytoplasm"/>
    <property type="evidence" value="ECO:0007669"/>
    <property type="project" value="UniProtKB-SubCell"/>
</dbReference>
<dbReference type="Proteomes" id="UP000176997">
    <property type="component" value="Unassembled WGS sequence"/>
</dbReference>
<sequence length="424" mass="46950">MEFLLNIGRRIIPKQLFSAAQPIYHYLLALSGAIVYRFPARKLFIVLVTGTKGKTSTTELTNAVLASAGFKTALAGTLRFKIGDTSEPNRYKMTIPGRWFLQRFLRRAVRAGCTHAVVEMTSEGAKQFRHKFLSPDAVIFTNIAPEHIESHGSFENYLAAKLEIARTLSSSKKPRRLIVANSDDVHGAKFLATPSAEPHPFSLKDAENLALEPNGSTFLFRKTPVRLHLPGDFNVRNALAALMLGEALKIPLEKMAQALKKILFLRGRMEEVSEGQPFRVIVDYAHTPDSLRAAYGAHEGVHKICVLGSTGGGRDHWKRKEMGSIADEFCAEIILTDEDPYDEDPEKIIREVQSGITHTPCAVIMDRRDAIRAALKRAQTGTAVYITGKGTDPYIMGANGLKTPWDDAMVAREELHALGFKQTP</sequence>
<dbReference type="Pfam" id="PF08245">
    <property type="entry name" value="Mur_ligase_M"/>
    <property type="match status" value="1"/>
</dbReference>
<dbReference type="InterPro" id="IPR013221">
    <property type="entry name" value="Mur_ligase_cen"/>
</dbReference>
<evidence type="ECO:0000256" key="2">
    <source>
        <dbReference type="RuleBase" id="RU004135"/>
    </source>
</evidence>
<evidence type="ECO:0000313" key="6">
    <source>
        <dbReference type="Proteomes" id="UP000176997"/>
    </source>
</evidence>
<dbReference type="UniPathway" id="UPA00219"/>